<dbReference type="AlphaFoldDB" id="A0A7S4J1J3"/>
<organism evidence="1">
    <name type="scientific">Odontella aurita</name>
    <dbReference type="NCBI Taxonomy" id="265563"/>
    <lineage>
        <taxon>Eukaryota</taxon>
        <taxon>Sar</taxon>
        <taxon>Stramenopiles</taxon>
        <taxon>Ochrophyta</taxon>
        <taxon>Bacillariophyta</taxon>
        <taxon>Mediophyceae</taxon>
        <taxon>Biddulphiophycidae</taxon>
        <taxon>Eupodiscales</taxon>
        <taxon>Odontellaceae</taxon>
        <taxon>Odontella</taxon>
    </lineage>
</organism>
<gene>
    <name evidence="1" type="ORF">OAUR00152_LOCUS19480</name>
</gene>
<dbReference type="EMBL" id="HBKQ01028684">
    <property type="protein sequence ID" value="CAE2247338.1"/>
    <property type="molecule type" value="Transcribed_RNA"/>
</dbReference>
<sequence length="108" mass="12387">MGQISRHLQTDGTFVDDYQAHKALERRKAVRKASNSISCMPGFLNAMLHSLCFSSQSKPLHVWYDRYLRVSKLFPAISKCALLFVPPHARLRERKTRTKICIPSRSPS</sequence>
<accession>A0A7S4J1J3</accession>
<evidence type="ECO:0000313" key="1">
    <source>
        <dbReference type="EMBL" id="CAE2247338.1"/>
    </source>
</evidence>
<reference evidence="1" key="1">
    <citation type="submission" date="2021-01" db="EMBL/GenBank/DDBJ databases">
        <authorList>
            <person name="Corre E."/>
            <person name="Pelletier E."/>
            <person name="Niang G."/>
            <person name="Scheremetjew M."/>
            <person name="Finn R."/>
            <person name="Kale V."/>
            <person name="Holt S."/>
            <person name="Cochrane G."/>
            <person name="Meng A."/>
            <person name="Brown T."/>
            <person name="Cohen L."/>
        </authorList>
    </citation>
    <scope>NUCLEOTIDE SEQUENCE</scope>
    <source>
        <strain evidence="1">Isolate 1302-5</strain>
    </source>
</reference>
<protein>
    <submittedName>
        <fullName evidence="1">Uncharacterized protein</fullName>
    </submittedName>
</protein>
<name>A0A7S4J1J3_9STRA</name>
<proteinExistence type="predicted"/>